<keyword evidence="3" id="KW-1185">Reference proteome</keyword>
<name>A0A5N6DCS6_ASPPA</name>
<feature type="chain" id="PRO_5024938737" evidence="1">
    <location>
        <begin position="17"/>
        <end position="140"/>
    </location>
</feature>
<evidence type="ECO:0000256" key="1">
    <source>
        <dbReference type="SAM" id="SignalP"/>
    </source>
</evidence>
<gene>
    <name evidence="2" type="ORF">BDV34DRAFT_227842</name>
</gene>
<feature type="signal peptide" evidence="1">
    <location>
        <begin position="1"/>
        <end position="16"/>
    </location>
</feature>
<dbReference type="EMBL" id="ML734997">
    <property type="protein sequence ID" value="KAB8202945.1"/>
    <property type="molecule type" value="Genomic_DNA"/>
</dbReference>
<dbReference type="OMA" id="GWIELIQ"/>
<proteinExistence type="predicted"/>
<dbReference type="Proteomes" id="UP000326532">
    <property type="component" value="Unassembled WGS sequence"/>
</dbReference>
<evidence type="ECO:0000313" key="2">
    <source>
        <dbReference type="EMBL" id="KAB8202945.1"/>
    </source>
</evidence>
<sequence length="140" mass="15191">MKFISVIALLAPAVLAAPQTATESGWIGLIQEKCPDLPEQCLNFAKEAHAPAFDIVAAAKAKQILPTCDPAYLECIHNMSDDTDTPSTTPNPIPCVLQIAPDHFKYFLDPDSAEIPIPRNQNCPLRELHRAAHVELGPLA</sequence>
<accession>A0A5N6DCS6</accession>
<dbReference type="VEuPathDB" id="FungiDB:BDV34DRAFT_227842"/>
<protein>
    <submittedName>
        <fullName evidence="2">Uncharacterized protein</fullName>
    </submittedName>
</protein>
<organism evidence="2 3">
    <name type="scientific">Aspergillus parasiticus</name>
    <dbReference type="NCBI Taxonomy" id="5067"/>
    <lineage>
        <taxon>Eukaryota</taxon>
        <taxon>Fungi</taxon>
        <taxon>Dikarya</taxon>
        <taxon>Ascomycota</taxon>
        <taxon>Pezizomycotina</taxon>
        <taxon>Eurotiomycetes</taxon>
        <taxon>Eurotiomycetidae</taxon>
        <taxon>Eurotiales</taxon>
        <taxon>Aspergillaceae</taxon>
        <taxon>Aspergillus</taxon>
        <taxon>Aspergillus subgen. Circumdati</taxon>
    </lineage>
</organism>
<dbReference type="AlphaFoldDB" id="A0A5N6DCS6"/>
<reference evidence="2 3" key="1">
    <citation type="submission" date="2019-04" db="EMBL/GenBank/DDBJ databases">
        <title>Fungal friends and foes A comparative genomics study of 23 Aspergillus species from section Flavi.</title>
        <authorList>
            <consortium name="DOE Joint Genome Institute"/>
            <person name="Kjaerbolling I."/>
            <person name="Vesth T.C."/>
            <person name="Frisvad J.C."/>
            <person name="Nybo J.L."/>
            <person name="Theobald S."/>
            <person name="Kildgaard S."/>
            <person name="Petersen T.I."/>
            <person name="Kuo A."/>
            <person name="Sato A."/>
            <person name="Lyhne E.K."/>
            <person name="Kogle M.E."/>
            <person name="Wiebenga A."/>
            <person name="Kun R.S."/>
            <person name="Lubbers R.J."/>
            <person name="Makela M.R."/>
            <person name="Barry K."/>
            <person name="Chovatia M."/>
            <person name="Clum A."/>
            <person name="Daum C."/>
            <person name="Haridas S."/>
            <person name="He G."/>
            <person name="LaButti K."/>
            <person name="Lipzen A."/>
            <person name="Mondo S."/>
            <person name="Pangilinan J."/>
            <person name="Riley R."/>
            <person name="Salamov A."/>
            <person name="Simmons B.A."/>
            <person name="Magnuson J.K."/>
            <person name="Henrissat B."/>
            <person name="Mortensen U.H."/>
            <person name="Larsen T.O."/>
            <person name="De vries R.P."/>
            <person name="Grigoriev I.V."/>
            <person name="Machida M."/>
            <person name="Baker S.E."/>
            <person name="Andersen M.R."/>
        </authorList>
    </citation>
    <scope>NUCLEOTIDE SEQUENCE [LARGE SCALE GENOMIC DNA]</scope>
    <source>
        <strain evidence="2 3">CBS 117618</strain>
    </source>
</reference>
<evidence type="ECO:0000313" key="3">
    <source>
        <dbReference type="Proteomes" id="UP000326532"/>
    </source>
</evidence>
<keyword evidence="1" id="KW-0732">Signal</keyword>